<keyword evidence="4" id="KW-0808">Transferase</keyword>
<gene>
    <name evidence="9" type="ORF">RCOM_0962110</name>
</gene>
<dbReference type="EMBL" id="EQ973935">
    <property type="protein sequence ID" value="EEF38091.1"/>
    <property type="molecule type" value="Genomic_DNA"/>
</dbReference>
<keyword evidence="4" id="KW-0032">Aminotransferase</keyword>
<evidence type="ECO:0000256" key="6">
    <source>
        <dbReference type="SAM" id="Phobius"/>
    </source>
</evidence>
<dbReference type="InterPro" id="IPR006947">
    <property type="entry name" value="EGF_alliinase"/>
</dbReference>
<evidence type="ECO:0000256" key="4">
    <source>
        <dbReference type="ARBA" id="ARBA00022576"/>
    </source>
</evidence>
<dbReference type="PANTHER" id="PTHR43795:SF20">
    <property type="entry name" value="TRYPTOPHAN AMINOTRANSFERASE-RELATED PROTEIN 3"/>
    <property type="match status" value="1"/>
</dbReference>
<keyword evidence="9" id="KW-0456">Lyase</keyword>
<evidence type="ECO:0000313" key="10">
    <source>
        <dbReference type="Proteomes" id="UP000008311"/>
    </source>
</evidence>
<evidence type="ECO:0000256" key="5">
    <source>
        <dbReference type="ARBA" id="ARBA00022898"/>
    </source>
</evidence>
<dbReference type="OrthoDB" id="2020362at2759"/>
<dbReference type="GO" id="GO:0008483">
    <property type="term" value="F:transaminase activity"/>
    <property type="evidence" value="ECO:0000318"/>
    <property type="project" value="GO_Central"/>
</dbReference>
<accession>B9SED2</accession>
<dbReference type="GO" id="GO:0047654">
    <property type="term" value="F:alliin lyase activity"/>
    <property type="evidence" value="ECO:0007669"/>
    <property type="project" value="UniProtKB-EC"/>
</dbReference>
<dbReference type="eggNOG" id="ENOG502QQJV">
    <property type="taxonomic scope" value="Eukaryota"/>
</dbReference>
<dbReference type="GO" id="GO:0006520">
    <property type="term" value="P:amino acid metabolic process"/>
    <property type="evidence" value="ECO:0000318"/>
    <property type="project" value="GO_Central"/>
</dbReference>
<evidence type="ECO:0000256" key="1">
    <source>
        <dbReference type="ARBA" id="ARBA00001933"/>
    </source>
</evidence>
<dbReference type="Pfam" id="PF04864">
    <property type="entry name" value="Alliinase_C"/>
    <property type="match status" value="1"/>
</dbReference>
<evidence type="ECO:0000256" key="2">
    <source>
        <dbReference type="ARBA" id="ARBA00006312"/>
    </source>
</evidence>
<dbReference type="FunCoup" id="B9SED2">
    <property type="interactions" value="184"/>
</dbReference>
<dbReference type="Gene3D" id="3.40.640.10">
    <property type="entry name" value="Type I PLP-dependent aspartate aminotransferase-like (Major domain)"/>
    <property type="match status" value="1"/>
</dbReference>
<feature type="domain" description="Alliinase EGF-like" evidence="7">
    <location>
        <begin position="46"/>
        <end position="102"/>
    </location>
</feature>
<dbReference type="Gene3D" id="2.10.25.30">
    <property type="entry name" value="EGF-like, alliinase"/>
    <property type="match status" value="1"/>
</dbReference>
<dbReference type="KEGG" id="rcu:8283218"/>
<dbReference type="PANTHER" id="PTHR43795">
    <property type="entry name" value="BIFUNCTIONAL ASPARTATE AMINOTRANSFERASE AND GLUTAMATE/ASPARTATE-PREPHENATE AMINOTRANSFERASE-RELATED"/>
    <property type="match status" value="1"/>
</dbReference>
<comment type="subunit">
    <text evidence="3">Homodimer.</text>
</comment>
<feature type="domain" description="Alliinase C-terminal" evidence="8">
    <location>
        <begin position="104"/>
        <end position="458"/>
    </location>
</feature>
<feature type="transmembrane region" description="Helical" evidence="6">
    <location>
        <begin position="9"/>
        <end position="32"/>
    </location>
</feature>
<comment type="cofactor">
    <cofactor evidence="1">
        <name>pyridoxal 5'-phosphate</name>
        <dbReference type="ChEBI" id="CHEBI:597326"/>
    </cofactor>
</comment>
<dbReference type="SUPFAM" id="SSF53383">
    <property type="entry name" value="PLP-dependent transferases"/>
    <property type="match status" value="1"/>
</dbReference>
<keyword evidence="6" id="KW-0812">Transmembrane</keyword>
<dbReference type="InterPro" id="IPR015421">
    <property type="entry name" value="PyrdxlP-dep_Trfase_major"/>
</dbReference>
<proteinExistence type="inferred from homology"/>
<evidence type="ECO:0000259" key="7">
    <source>
        <dbReference type="Pfam" id="PF04863"/>
    </source>
</evidence>
<dbReference type="STRING" id="3988.B9SED2"/>
<dbReference type="InParanoid" id="B9SED2"/>
<keyword evidence="10" id="KW-1185">Reference proteome</keyword>
<protein>
    <submittedName>
        <fullName evidence="9">Alliin lyase, putative</fullName>
        <ecNumber evidence="9">4.4.1.4</ecNumber>
    </submittedName>
</protein>
<comment type="similarity">
    <text evidence="2">Belongs to the alliinase family.</text>
</comment>
<dbReference type="InterPro" id="IPR015424">
    <property type="entry name" value="PyrdxlP-dep_Trfase"/>
</dbReference>
<dbReference type="InterPro" id="IPR050478">
    <property type="entry name" value="Ethylene_sulfur-biosynth"/>
</dbReference>
<dbReference type="Gene3D" id="3.90.1150.10">
    <property type="entry name" value="Aspartate Aminotransferase, domain 1"/>
    <property type="match status" value="1"/>
</dbReference>
<keyword evidence="6" id="KW-1133">Transmembrane helix</keyword>
<dbReference type="InterPro" id="IPR015422">
    <property type="entry name" value="PyrdxlP-dep_Trfase_small"/>
</dbReference>
<reference evidence="10" key="1">
    <citation type="journal article" date="2010" name="Nat. Biotechnol.">
        <title>Draft genome sequence of the oilseed species Ricinus communis.</title>
        <authorList>
            <person name="Chan A.P."/>
            <person name="Crabtree J."/>
            <person name="Zhao Q."/>
            <person name="Lorenzi H."/>
            <person name="Orvis J."/>
            <person name="Puiu D."/>
            <person name="Melake-Berhan A."/>
            <person name="Jones K.M."/>
            <person name="Redman J."/>
            <person name="Chen G."/>
            <person name="Cahoon E.B."/>
            <person name="Gedil M."/>
            <person name="Stanke M."/>
            <person name="Haas B.J."/>
            <person name="Wortman J.R."/>
            <person name="Fraser-Liggett C.M."/>
            <person name="Ravel J."/>
            <person name="Rabinowicz P.D."/>
        </authorList>
    </citation>
    <scope>NUCLEOTIDE SEQUENCE [LARGE SCALE GENOMIC DNA]</scope>
    <source>
        <strain evidence="10">cv. Hale</strain>
    </source>
</reference>
<keyword evidence="5" id="KW-0663">Pyridoxal phosphate</keyword>
<evidence type="ECO:0000313" key="9">
    <source>
        <dbReference type="EMBL" id="EEF38091.1"/>
    </source>
</evidence>
<sequence length="467" mass="52141">MSKIQNSEYYVGCLLFLSSIILNLLFIFNWYYGSGGGDDDVWNNLSWSRKAAKEAEAVGAISCSGHGRVFLDSMIVDGKKEPVCECNSCYGGVDCSQFDPSCPANADSGDPLFLEPFWMQNAASSAVVVAGWHRMSYVYSDQTLISSELERHIRKLHAAVRNAVTEGRYIIFGAGSTQLLNAAVNSLSPDNSSSPARVVASIPFYPVYKQQTDLFQSVNFRFQGDASLWRNNSDTSTEMIEFVTSPNNPDGQLNEAVLEGSNVRAVYDHAYFWPHYTAIPAPADGDIMLFTLSKLTGHAGSRFGWAVIKDEVIYQRMLTYLELNTLGVSRECQLRALKLLKVVLQGGGNAIFEFGHETMRKRWERLSKTVSISKRFSIQKIPPQYCVYFKKVREASPAYGWLKCEREEDKDCYAVLQGGNIIGNPGNLFNVGDGYVRISLLKRQDDFDLLIEKLNQLVSEEDGPKSI</sequence>
<dbReference type="AlphaFoldDB" id="B9SED2"/>
<evidence type="ECO:0000259" key="8">
    <source>
        <dbReference type="Pfam" id="PF04864"/>
    </source>
</evidence>
<evidence type="ECO:0000256" key="3">
    <source>
        <dbReference type="ARBA" id="ARBA00011738"/>
    </source>
</evidence>
<name>B9SED2_RICCO</name>
<dbReference type="InterPro" id="IPR006948">
    <property type="entry name" value="Alliinase_C"/>
</dbReference>
<dbReference type="Proteomes" id="UP000008311">
    <property type="component" value="Unassembled WGS sequence"/>
</dbReference>
<dbReference type="Pfam" id="PF04863">
    <property type="entry name" value="EGF_alliinase"/>
    <property type="match status" value="1"/>
</dbReference>
<dbReference type="InterPro" id="IPR037029">
    <property type="entry name" value="Alliinase_N_sf"/>
</dbReference>
<dbReference type="EC" id="4.4.1.4" evidence="9"/>
<dbReference type="CDD" id="cd00609">
    <property type="entry name" value="AAT_like"/>
    <property type="match status" value="1"/>
</dbReference>
<organism evidence="9 10">
    <name type="scientific">Ricinus communis</name>
    <name type="common">Castor bean</name>
    <dbReference type="NCBI Taxonomy" id="3988"/>
    <lineage>
        <taxon>Eukaryota</taxon>
        <taxon>Viridiplantae</taxon>
        <taxon>Streptophyta</taxon>
        <taxon>Embryophyta</taxon>
        <taxon>Tracheophyta</taxon>
        <taxon>Spermatophyta</taxon>
        <taxon>Magnoliopsida</taxon>
        <taxon>eudicotyledons</taxon>
        <taxon>Gunneridae</taxon>
        <taxon>Pentapetalae</taxon>
        <taxon>rosids</taxon>
        <taxon>fabids</taxon>
        <taxon>Malpighiales</taxon>
        <taxon>Euphorbiaceae</taxon>
        <taxon>Acalyphoideae</taxon>
        <taxon>Acalypheae</taxon>
        <taxon>Ricinus</taxon>
    </lineage>
</organism>
<keyword evidence="6" id="KW-0472">Membrane</keyword>